<dbReference type="SFLD" id="SFLDG01144">
    <property type="entry name" value="C2.B.4:_PGP_Like"/>
    <property type="match status" value="1"/>
</dbReference>
<evidence type="ECO:0000313" key="2">
    <source>
        <dbReference type="Proteomes" id="UP001225034"/>
    </source>
</evidence>
<dbReference type="PROSITE" id="PS01229">
    <property type="entry name" value="COF_2"/>
    <property type="match status" value="1"/>
</dbReference>
<name>A0ABT9YC01_9BACI</name>
<gene>
    <name evidence="1" type="ORF">J2S05_000149</name>
</gene>
<dbReference type="InterPro" id="IPR000150">
    <property type="entry name" value="Cof"/>
</dbReference>
<dbReference type="Gene3D" id="3.40.50.1000">
    <property type="entry name" value="HAD superfamily/HAD-like"/>
    <property type="match status" value="1"/>
</dbReference>
<dbReference type="Proteomes" id="UP001225034">
    <property type="component" value="Unassembled WGS sequence"/>
</dbReference>
<reference evidence="1 2" key="1">
    <citation type="submission" date="2023-07" db="EMBL/GenBank/DDBJ databases">
        <title>Genomic Encyclopedia of Type Strains, Phase IV (KMG-IV): sequencing the most valuable type-strain genomes for metagenomic binning, comparative biology and taxonomic classification.</title>
        <authorList>
            <person name="Goeker M."/>
        </authorList>
    </citation>
    <scope>NUCLEOTIDE SEQUENCE [LARGE SCALE GENOMIC DNA]</scope>
    <source>
        <strain evidence="1 2">DSM 19154</strain>
    </source>
</reference>
<dbReference type="PANTHER" id="PTHR10000">
    <property type="entry name" value="PHOSPHOSERINE PHOSPHATASE"/>
    <property type="match status" value="1"/>
</dbReference>
<dbReference type="NCBIfam" id="TIGR00099">
    <property type="entry name" value="Cof-subfamily"/>
    <property type="match status" value="1"/>
</dbReference>
<protein>
    <submittedName>
        <fullName evidence="1">Cof subfamily protein (Haloacid dehalogenase superfamily)</fullName>
    </submittedName>
</protein>
<dbReference type="InterPro" id="IPR023214">
    <property type="entry name" value="HAD_sf"/>
</dbReference>
<dbReference type="PANTHER" id="PTHR10000:SF25">
    <property type="entry name" value="PHOSPHATASE YKRA-RELATED"/>
    <property type="match status" value="1"/>
</dbReference>
<dbReference type="InterPro" id="IPR006379">
    <property type="entry name" value="HAD-SF_hydro_IIB"/>
</dbReference>
<accession>A0ABT9YC01</accession>
<dbReference type="Gene3D" id="3.30.1240.10">
    <property type="match status" value="1"/>
</dbReference>
<comment type="caution">
    <text evidence="1">The sequence shown here is derived from an EMBL/GenBank/DDBJ whole genome shotgun (WGS) entry which is preliminary data.</text>
</comment>
<dbReference type="InterPro" id="IPR036412">
    <property type="entry name" value="HAD-like_sf"/>
</dbReference>
<keyword evidence="2" id="KW-1185">Reference proteome</keyword>
<dbReference type="SFLD" id="SFLDG01140">
    <property type="entry name" value="C2.B:_Phosphomannomutase_and_P"/>
    <property type="match status" value="1"/>
</dbReference>
<dbReference type="Pfam" id="PF08282">
    <property type="entry name" value="Hydrolase_3"/>
    <property type="match status" value="1"/>
</dbReference>
<organism evidence="1 2">
    <name type="scientific">Alkalicoccobacillus murimartini</name>
    <dbReference type="NCBI Taxonomy" id="171685"/>
    <lineage>
        <taxon>Bacteria</taxon>
        <taxon>Bacillati</taxon>
        <taxon>Bacillota</taxon>
        <taxon>Bacilli</taxon>
        <taxon>Bacillales</taxon>
        <taxon>Bacillaceae</taxon>
        <taxon>Alkalicoccobacillus</taxon>
    </lineage>
</organism>
<dbReference type="SUPFAM" id="SSF56784">
    <property type="entry name" value="HAD-like"/>
    <property type="match status" value="1"/>
</dbReference>
<dbReference type="NCBIfam" id="TIGR01484">
    <property type="entry name" value="HAD-SF-IIB"/>
    <property type="match status" value="1"/>
</dbReference>
<dbReference type="SFLD" id="SFLDS00003">
    <property type="entry name" value="Haloacid_Dehalogenase"/>
    <property type="match status" value="1"/>
</dbReference>
<proteinExistence type="predicted"/>
<dbReference type="EMBL" id="JAUSUA010000001">
    <property type="protein sequence ID" value="MDQ0205375.1"/>
    <property type="molecule type" value="Genomic_DNA"/>
</dbReference>
<evidence type="ECO:0000313" key="1">
    <source>
        <dbReference type="EMBL" id="MDQ0205375.1"/>
    </source>
</evidence>
<sequence>MMSFRIVFFDVDGTLTDHRDGSISPLTKQAIQTLLHKGIHVVAATGRPLSMCTELKEIGIQTFITANGAYVKHGDEVIHKCPMDQQILAEVIEYAEQQGSGLSFFTDSFSMNGVQSKEIQSALQDTLLLDEYPYIDKLIHTKEVYLLCLYADHHMVKPYEAQFPQLTFSRWHPYICNVLQHDVNKSLAVKEVLSFFGLTTDKAIAFGDGQNDIEMLALAGLGIAMGNAHDALKSVADFVTKKSSEEGVHYALKKHGLI</sequence>